<sequence length="144" mass="15179">MSNASESLVVRRWSRHPRCVGLARVELLAALDGWGLEALRDSAALVLSELLTNAGRHARVSPGREIETRFLSVGGGLRIEVHDGSEDLPKECKPDVDACEGRGLLLVDALADAWGIGDRDGPGKAVWAQLGLNCPTDGGDGDGA</sequence>
<evidence type="ECO:0000313" key="4">
    <source>
        <dbReference type="Proteomes" id="UP001229952"/>
    </source>
</evidence>
<keyword evidence="4" id="KW-1185">Reference proteome</keyword>
<dbReference type="Gene3D" id="3.30.565.10">
    <property type="entry name" value="Histidine kinase-like ATPase, C-terminal domain"/>
    <property type="match status" value="1"/>
</dbReference>
<dbReference type="InterPro" id="IPR003594">
    <property type="entry name" value="HATPase_dom"/>
</dbReference>
<dbReference type="InterPro" id="IPR050267">
    <property type="entry name" value="Anti-sigma-factor_SerPK"/>
</dbReference>
<keyword evidence="1" id="KW-0723">Serine/threonine-protein kinase</keyword>
<feature type="domain" description="Histidine kinase/HSP90-like ATPase" evidence="2">
    <location>
        <begin position="18"/>
        <end position="129"/>
    </location>
</feature>
<keyword evidence="3" id="KW-0547">Nucleotide-binding</keyword>
<dbReference type="CDD" id="cd16936">
    <property type="entry name" value="HATPase_RsbW-like"/>
    <property type="match status" value="1"/>
</dbReference>
<dbReference type="Proteomes" id="UP001229952">
    <property type="component" value="Chromosome"/>
</dbReference>
<dbReference type="RefSeq" id="WP_306085992.1">
    <property type="nucleotide sequence ID" value="NZ_CP120992.1"/>
</dbReference>
<keyword evidence="1" id="KW-0808">Transferase</keyword>
<organism evidence="3 4">
    <name type="scientific">Streptomyces laculatispora</name>
    <dbReference type="NCBI Taxonomy" id="887464"/>
    <lineage>
        <taxon>Bacteria</taxon>
        <taxon>Bacillati</taxon>
        <taxon>Actinomycetota</taxon>
        <taxon>Actinomycetes</taxon>
        <taxon>Kitasatosporales</taxon>
        <taxon>Streptomycetaceae</taxon>
        <taxon>Streptomyces</taxon>
    </lineage>
</organism>
<dbReference type="PANTHER" id="PTHR35526:SF3">
    <property type="entry name" value="ANTI-SIGMA-F FACTOR RSBW"/>
    <property type="match status" value="1"/>
</dbReference>
<reference evidence="3 4" key="1">
    <citation type="submission" date="2023-03" db="EMBL/GenBank/DDBJ databases">
        <title>Isolation and description of six Streptomyces strains from soil environments, able to metabolize different microbial glucans.</title>
        <authorList>
            <person name="Widen T."/>
            <person name="Larsbrink J."/>
        </authorList>
    </citation>
    <scope>NUCLEOTIDE SEQUENCE [LARGE SCALE GENOMIC DNA]</scope>
    <source>
        <strain evidence="3 4">Mut2</strain>
    </source>
</reference>
<evidence type="ECO:0000259" key="2">
    <source>
        <dbReference type="Pfam" id="PF13581"/>
    </source>
</evidence>
<keyword evidence="3" id="KW-0067">ATP-binding</keyword>
<dbReference type="SUPFAM" id="SSF55874">
    <property type="entry name" value="ATPase domain of HSP90 chaperone/DNA topoisomerase II/histidine kinase"/>
    <property type="match status" value="1"/>
</dbReference>
<evidence type="ECO:0000256" key="1">
    <source>
        <dbReference type="ARBA" id="ARBA00022527"/>
    </source>
</evidence>
<dbReference type="PANTHER" id="PTHR35526">
    <property type="entry name" value="ANTI-SIGMA-F FACTOR RSBW-RELATED"/>
    <property type="match status" value="1"/>
</dbReference>
<dbReference type="Pfam" id="PF13581">
    <property type="entry name" value="HATPase_c_2"/>
    <property type="match status" value="1"/>
</dbReference>
<proteinExistence type="predicted"/>
<accession>A0ABY9HXR8</accession>
<dbReference type="InterPro" id="IPR036890">
    <property type="entry name" value="HATPase_C_sf"/>
</dbReference>
<gene>
    <name evidence="3" type="ORF">P8A22_04635</name>
</gene>
<evidence type="ECO:0000313" key="3">
    <source>
        <dbReference type="EMBL" id="WLQ39377.1"/>
    </source>
</evidence>
<protein>
    <submittedName>
        <fullName evidence="3">ATP-binding protein</fullName>
    </submittedName>
</protein>
<keyword evidence="1" id="KW-0418">Kinase</keyword>
<name>A0ABY9HXR8_9ACTN</name>
<dbReference type="EMBL" id="CP120992">
    <property type="protein sequence ID" value="WLQ39377.1"/>
    <property type="molecule type" value="Genomic_DNA"/>
</dbReference>
<dbReference type="GO" id="GO:0005524">
    <property type="term" value="F:ATP binding"/>
    <property type="evidence" value="ECO:0007669"/>
    <property type="project" value="UniProtKB-KW"/>
</dbReference>